<organism evidence="1 2">
    <name type="scientific">Magnusiomyces paraingens</name>
    <dbReference type="NCBI Taxonomy" id="2606893"/>
    <lineage>
        <taxon>Eukaryota</taxon>
        <taxon>Fungi</taxon>
        <taxon>Dikarya</taxon>
        <taxon>Ascomycota</taxon>
        <taxon>Saccharomycotina</taxon>
        <taxon>Dipodascomycetes</taxon>
        <taxon>Dipodascales</taxon>
        <taxon>Dipodascaceae</taxon>
        <taxon>Magnusiomyces</taxon>
    </lineage>
</organism>
<sequence length="388" mass="43915">MAKLQGILARLPLELLELILVQLLVEDESLHCEPLPRQFIEDIETFEWSSWYTGSKSQIIFNLSPLKPIVNVCRNLRRAAHSIIYKKIELEKTYPLSYTSSRLVYKQDTFFFHNVYSDLTDIPLEILSNVTYLSVSTESSAFNRTPGSTVYSYSLNEIASFFNANWTPALKYFRLRIHTKSISPNSASQFHLATKTAARNMQLRGSSTPKIQLHLCIFDSIEPPSFDPSFLKNILCANGDGYIPNLPYLDFLPDLLVCPKNKVLSSVCNLNNITSLHLTTSLSEIQNLSELSMPKLKNLAIQNITFEDHQLLTKFLSQPSLEVTLERLHLRATSIGTNVSSSFPEFFFPLLAKLTHLKAAHFYLATHESPKSNLVKAVLSHNSIQTSV</sequence>
<dbReference type="GeneID" id="43581401"/>
<gene>
    <name evidence="1" type="ORF">SAPINGB_P002583</name>
</gene>
<dbReference type="AlphaFoldDB" id="A0A5E8BEN8"/>
<keyword evidence="2" id="KW-1185">Reference proteome</keyword>
<protein>
    <submittedName>
        <fullName evidence="1">Uncharacterized protein</fullName>
    </submittedName>
</protein>
<evidence type="ECO:0000313" key="1">
    <source>
        <dbReference type="EMBL" id="VVT50065.1"/>
    </source>
</evidence>
<dbReference type="EMBL" id="CABVLU010000002">
    <property type="protein sequence ID" value="VVT50065.1"/>
    <property type="molecule type" value="Genomic_DNA"/>
</dbReference>
<evidence type="ECO:0000313" key="2">
    <source>
        <dbReference type="Proteomes" id="UP000398389"/>
    </source>
</evidence>
<accession>A0A5E8BEN8</accession>
<reference evidence="1 2" key="1">
    <citation type="submission" date="2019-09" db="EMBL/GenBank/DDBJ databases">
        <authorList>
            <person name="Brejova B."/>
        </authorList>
    </citation>
    <scope>NUCLEOTIDE SEQUENCE [LARGE SCALE GENOMIC DNA]</scope>
</reference>
<proteinExistence type="predicted"/>
<dbReference type="Proteomes" id="UP000398389">
    <property type="component" value="Unassembled WGS sequence"/>
</dbReference>
<name>A0A5E8BEN8_9ASCO</name>
<dbReference type="RefSeq" id="XP_031853192.1">
    <property type="nucleotide sequence ID" value="XM_031997301.1"/>
</dbReference>